<dbReference type="Gene3D" id="3.40.30.10">
    <property type="entry name" value="Glutaredoxin"/>
    <property type="match status" value="1"/>
</dbReference>
<protein>
    <submittedName>
        <fullName evidence="7">Redoxin domain-containing protein</fullName>
    </submittedName>
</protein>
<dbReference type="CDD" id="cd02966">
    <property type="entry name" value="TlpA_like_family"/>
    <property type="match status" value="1"/>
</dbReference>
<dbReference type="PANTHER" id="PTHR42852:SF6">
    <property type="entry name" value="THIOL:DISULFIDE INTERCHANGE PROTEIN DSBE"/>
    <property type="match status" value="1"/>
</dbReference>
<keyword evidence="5" id="KW-0676">Redox-active center</keyword>
<keyword evidence="4" id="KW-1015">Disulfide bond</keyword>
<gene>
    <name evidence="7" type="ORF">M5X12_04235</name>
</gene>
<dbReference type="PROSITE" id="PS00194">
    <property type="entry name" value="THIOREDOXIN_1"/>
    <property type="match status" value="1"/>
</dbReference>
<name>A0ABT4GSW0_PAEAL</name>
<keyword evidence="3" id="KW-0812">Transmembrane</keyword>
<organism evidence="7 8">
    <name type="scientific">Paenibacillus alvei</name>
    <name type="common">Bacillus alvei</name>
    <dbReference type="NCBI Taxonomy" id="44250"/>
    <lineage>
        <taxon>Bacteria</taxon>
        <taxon>Bacillati</taxon>
        <taxon>Bacillota</taxon>
        <taxon>Bacilli</taxon>
        <taxon>Bacillales</taxon>
        <taxon>Paenibacillaceae</taxon>
        <taxon>Paenibacillus</taxon>
    </lineage>
</organism>
<dbReference type="InterPro" id="IPR000866">
    <property type="entry name" value="AhpC/TSA"/>
</dbReference>
<dbReference type="SUPFAM" id="SSF52833">
    <property type="entry name" value="Thioredoxin-like"/>
    <property type="match status" value="1"/>
</dbReference>
<dbReference type="PROSITE" id="PS51352">
    <property type="entry name" value="THIOREDOXIN_2"/>
    <property type="match status" value="1"/>
</dbReference>
<dbReference type="EMBL" id="JAMDNP010000006">
    <property type="protein sequence ID" value="MCY9759781.1"/>
    <property type="molecule type" value="Genomic_DNA"/>
</dbReference>
<dbReference type="InterPro" id="IPR017937">
    <property type="entry name" value="Thioredoxin_CS"/>
</dbReference>
<proteinExistence type="predicted"/>
<dbReference type="RefSeq" id="WP_238555818.1">
    <property type="nucleotide sequence ID" value="NZ_JABFOR010000001.1"/>
</dbReference>
<dbReference type="PANTHER" id="PTHR42852">
    <property type="entry name" value="THIOL:DISULFIDE INTERCHANGE PROTEIN DSBE"/>
    <property type="match status" value="1"/>
</dbReference>
<reference evidence="7 8" key="1">
    <citation type="submission" date="2022-05" db="EMBL/GenBank/DDBJ databases">
        <title>Genome Sequencing of Bee-Associated Microbes.</title>
        <authorList>
            <person name="Dunlap C."/>
        </authorList>
    </citation>
    <scope>NUCLEOTIDE SEQUENCE [LARGE SCALE GENOMIC DNA]</scope>
    <source>
        <strain evidence="7 8">NRRL B-04010</strain>
    </source>
</reference>
<feature type="domain" description="Thioredoxin" evidence="6">
    <location>
        <begin position="36"/>
        <end position="174"/>
    </location>
</feature>
<sequence length="175" mass="19570">MILGKRNKTVQVLILAVIVILGGIAISNAYSKPTYPEVGSRIPDLSLHALNGDTVQLSDYKGKFLILNFWGSWCEPCEREMPTLQKAADDWKDRNVEVVGINYGEDAIVVDNYMKAVKVHFTMLLDTKKNVTKAFGVRPLPTTFFIKPDGKVHAIHTGEVTTSQLETYLEQMAKE</sequence>
<dbReference type="InterPro" id="IPR050553">
    <property type="entry name" value="Thioredoxin_ResA/DsbE_sf"/>
</dbReference>
<evidence type="ECO:0000256" key="2">
    <source>
        <dbReference type="ARBA" id="ARBA00022748"/>
    </source>
</evidence>
<evidence type="ECO:0000259" key="6">
    <source>
        <dbReference type="PROSITE" id="PS51352"/>
    </source>
</evidence>
<evidence type="ECO:0000313" key="7">
    <source>
        <dbReference type="EMBL" id="MCY9759781.1"/>
    </source>
</evidence>
<evidence type="ECO:0000256" key="1">
    <source>
        <dbReference type="ARBA" id="ARBA00004196"/>
    </source>
</evidence>
<keyword evidence="8" id="KW-1185">Reference proteome</keyword>
<dbReference type="GeneID" id="94489646"/>
<dbReference type="Pfam" id="PF00578">
    <property type="entry name" value="AhpC-TSA"/>
    <property type="match status" value="1"/>
</dbReference>
<evidence type="ECO:0000256" key="3">
    <source>
        <dbReference type="ARBA" id="ARBA00022968"/>
    </source>
</evidence>
<evidence type="ECO:0000313" key="8">
    <source>
        <dbReference type="Proteomes" id="UP001527181"/>
    </source>
</evidence>
<accession>A0ABT4GSW0</accession>
<evidence type="ECO:0000256" key="5">
    <source>
        <dbReference type="ARBA" id="ARBA00023284"/>
    </source>
</evidence>
<comment type="caution">
    <text evidence="7">The sequence shown here is derived from an EMBL/GenBank/DDBJ whole genome shotgun (WGS) entry which is preliminary data.</text>
</comment>
<dbReference type="InterPro" id="IPR013766">
    <property type="entry name" value="Thioredoxin_domain"/>
</dbReference>
<evidence type="ECO:0000256" key="4">
    <source>
        <dbReference type="ARBA" id="ARBA00023157"/>
    </source>
</evidence>
<dbReference type="Proteomes" id="UP001527181">
    <property type="component" value="Unassembled WGS sequence"/>
</dbReference>
<dbReference type="InterPro" id="IPR036249">
    <property type="entry name" value="Thioredoxin-like_sf"/>
</dbReference>
<keyword evidence="2" id="KW-0201">Cytochrome c-type biogenesis</keyword>
<keyword evidence="3" id="KW-0735">Signal-anchor</keyword>
<comment type="subcellular location">
    <subcellularLocation>
        <location evidence="1">Cell envelope</location>
    </subcellularLocation>
</comment>